<keyword evidence="1" id="KW-0175">Coiled coil</keyword>
<evidence type="ECO:0000256" key="2">
    <source>
        <dbReference type="SAM" id="MobiDB-lite"/>
    </source>
</evidence>
<sequence length="149" mass="17280">LEQWRVESKREKDLRKRLEVEMKNREDKLVRMESDMKQLALSNEDLRRQLEVAMAFSKSTSPLTPKPGTPAATLAQAKSPPTVPCTRCESFQSRIHELENMEVHITAEKARLESQYKAYVADVGHLLLCVNLKFVFLLNRLHSMSHRDF</sequence>
<reference evidence="3" key="1">
    <citation type="submission" date="2017-02" db="UniProtKB">
        <authorList>
            <consortium name="WormBaseParasite"/>
        </authorList>
    </citation>
    <scope>IDENTIFICATION</scope>
</reference>
<accession>A0A0R3WY78</accession>
<feature type="coiled-coil region" evidence="1">
    <location>
        <begin position="1"/>
        <end position="49"/>
    </location>
</feature>
<organism evidence="3">
    <name type="scientific">Hydatigena taeniaeformis</name>
    <name type="common">Feline tapeworm</name>
    <name type="synonym">Taenia taeniaeformis</name>
    <dbReference type="NCBI Taxonomy" id="6205"/>
    <lineage>
        <taxon>Eukaryota</taxon>
        <taxon>Metazoa</taxon>
        <taxon>Spiralia</taxon>
        <taxon>Lophotrochozoa</taxon>
        <taxon>Platyhelminthes</taxon>
        <taxon>Cestoda</taxon>
        <taxon>Eucestoda</taxon>
        <taxon>Cyclophyllidea</taxon>
        <taxon>Taeniidae</taxon>
        <taxon>Hydatigera</taxon>
    </lineage>
</organism>
<dbReference type="WBParaSite" id="TTAC_0000571801-mRNA-1">
    <property type="protein sequence ID" value="TTAC_0000571801-mRNA-1"/>
    <property type="gene ID" value="TTAC_0000571801"/>
</dbReference>
<evidence type="ECO:0000313" key="3">
    <source>
        <dbReference type="WBParaSite" id="TTAC_0000571801-mRNA-1"/>
    </source>
</evidence>
<protein>
    <submittedName>
        <fullName evidence="3">PRKG1_interact domain-containing protein</fullName>
    </submittedName>
</protein>
<feature type="region of interest" description="Disordered" evidence="2">
    <location>
        <begin position="57"/>
        <end position="82"/>
    </location>
</feature>
<proteinExistence type="predicted"/>
<name>A0A0R3WY78_HYDTA</name>
<dbReference type="AlphaFoldDB" id="A0A0R3WY78"/>
<dbReference type="STRING" id="6205.A0A0R3WY78"/>
<evidence type="ECO:0000256" key="1">
    <source>
        <dbReference type="SAM" id="Coils"/>
    </source>
</evidence>